<organism evidence="2">
    <name type="scientific">marine sediment metagenome</name>
    <dbReference type="NCBI Taxonomy" id="412755"/>
    <lineage>
        <taxon>unclassified sequences</taxon>
        <taxon>metagenomes</taxon>
        <taxon>ecological metagenomes</taxon>
    </lineage>
</organism>
<accession>A0A0F9CY26</accession>
<sequence>YEGVVDGVEKDHLSIDVDGMRFKVNRTVDVKKGDRVFLAIRLEKVKKIGEEENRTYDNMVEGQCEDIVFFGSLVKYYVKLSNKIEMLVEENVKEEDEASQTGQNNIGDTITLGFKRTDVNVFLE</sequence>
<reference evidence="2" key="1">
    <citation type="journal article" date="2015" name="Nature">
        <title>Complex archaea that bridge the gap between prokaryotes and eukaryotes.</title>
        <authorList>
            <person name="Spang A."/>
            <person name="Saw J.H."/>
            <person name="Jorgensen S.L."/>
            <person name="Zaremba-Niedzwiedzka K."/>
            <person name="Martijn J."/>
            <person name="Lind A.E."/>
            <person name="van Eijk R."/>
            <person name="Schleper C."/>
            <person name="Guy L."/>
            <person name="Ettema T.J."/>
        </authorList>
    </citation>
    <scope>NUCLEOTIDE SEQUENCE</scope>
</reference>
<evidence type="ECO:0000259" key="1">
    <source>
        <dbReference type="Pfam" id="PF08402"/>
    </source>
</evidence>
<feature type="non-terminal residue" evidence="2">
    <location>
        <position position="1"/>
    </location>
</feature>
<dbReference type="InterPro" id="IPR008995">
    <property type="entry name" value="Mo/tungstate-bd_C_term_dom"/>
</dbReference>
<dbReference type="AlphaFoldDB" id="A0A0F9CY26"/>
<evidence type="ECO:0000313" key="2">
    <source>
        <dbReference type="EMBL" id="KKL54229.1"/>
    </source>
</evidence>
<feature type="domain" description="Transport-associated OB type 2" evidence="1">
    <location>
        <begin position="38"/>
        <end position="122"/>
    </location>
</feature>
<dbReference type="GO" id="GO:0005524">
    <property type="term" value="F:ATP binding"/>
    <property type="evidence" value="ECO:0007669"/>
    <property type="project" value="InterPro"/>
</dbReference>
<protein>
    <recommendedName>
        <fullName evidence="1">Transport-associated OB type 2 domain-containing protein</fullName>
    </recommendedName>
</protein>
<dbReference type="GO" id="GO:0022857">
    <property type="term" value="F:transmembrane transporter activity"/>
    <property type="evidence" value="ECO:0007669"/>
    <property type="project" value="InterPro"/>
</dbReference>
<name>A0A0F9CY26_9ZZZZ</name>
<comment type="caution">
    <text evidence="2">The sequence shown here is derived from an EMBL/GenBank/DDBJ whole genome shotgun (WGS) entry which is preliminary data.</text>
</comment>
<dbReference type="Pfam" id="PF08402">
    <property type="entry name" value="TOBE_2"/>
    <property type="match status" value="1"/>
</dbReference>
<gene>
    <name evidence="2" type="ORF">LCGC14_2267520</name>
</gene>
<proteinExistence type="predicted"/>
<dbReference type="SUPFAM" id="SSF50331">
    <property type="entry name" value="MOP-like"/>
    <property type="match status" value="1"/>
</dbReference>
<dbReference type="EMBL" id="LAZR01031272">
    <property type="protein sequence ID" value="KKL54229.1"/>
    <property type="molecule type" value="Genomic_DNA"/>
</dbReference>
<dbReference type="InterPro" id="IPR013611">
    <property type="entry name" value="Transp-assoc_OB_typ2"/>
</dbReference>
<dbReference type="GO" id="GO:0043190">
    <property type="term" value="C:ATP-binding cassette (ABC) transporter complex"/>
    <property type="evidence" value="ECO:0007669"/>
    <property type="project" value="InterPro"/>
</dbReference>